<evidence type="ECO:0000256" key="5">
    <source>
        <dbReference type="ARBA" id="ARBA00022989"/>
    </source>
</evidence>
<feature type="transmembrane region" description="Helical" evidence="7">
    <location>
        <begin position="67"/>
        <end position="91"/>
    </location>
</feature>
<dbReference type="GeneID" id="93425359"/>
<sequence length="170" mass="19240">MMSKLNKLIAHTFVKCTGYTYSNMARLFMRLFVGVMFMQFGIRHLVAFEQLRHTFPSMFGLHSETCLIIMIVIEIVCSLFIMVGFLTRIAVVPPALSMMAAEYYMLHNLLPNVSVYGLSDTQPGCLPIMFIGIYLYILLAGPGKISLDYFISLFLISRQGKSGDEELEDV</sequence>
<dbReference type="RefSeq" id="WP_107034963.1">
    <property type="nucleotide sequence ID" value="NZ_CP098825.1"/>
</dbReference>
<dbReference type="PANTHER" id="PTHR33452">
    <property type="entry name" value="OXIDOREDUCTASE CATD-RELATED"/>
    <property type="match status" value="1"/>
</dbReference>
<evidence type="ECO:0000256" key="7">
    <source>
        <dbReference type="SAM" id="Phobius"/>
    </source>
</evidence>
<dbReference type="EMBL" id="PUBV01000002">
    <property type="protein sequence ID" value="PWB09341.1"/>
    <property type="molecule type" value="Genomic_DNA"/>
</dbReference>
<dbReference type="InterPro" id="IPR051907">
    <property type="entry name" value="DoxX-like_oxidoreductase"/>
</dbReference>
<protein>
    <submittedName>
        <fullName evidence="8">DoxX family protein</fullName>
    </submittedName>
</protein>
<comment type="caution">
    <text evidence="8">The sequence shown here is derived from an EMBL/GenBank/DDBJ whole genome shotgun (WGS) entry which is preliminary data.</text>
</comment>
<gene>
    <name evidence="8" type="ORF">C5O25_01490</name>
</gene>
<feature type="transmembrane region" description="Helical" evidence="7">
    <location>
        <begin position="128"/>
        <end position="151"/>
    </location>
</feature>
<dbReference type="Pfam" id="PF07681">
    <property type="entry name" value="DoxX"/>
    <property type="match status" value="1"/>
</dbReference>
<organism evidence="8 9">
    <name type="scientific">Paramuribaculum intestinale</name>
    <dbReference type="NCBI Taxonomy" id="2094151"/>
    <lineage>
        <taxon>Bacteria</taxon>
        <taxon>Pseudomonadati</taxon>
        <taxon>Bacteroidota</taxon>
        <taxon>Bacteroidia</taxon>
        <taxon>Bacteroidales</taxon>
        <taxon>Muribaculaceae</taxon>
        <taxon>Paramuribaculum</taxon>
    </lineage>
</organism>
<reference evidence="9" key="1">
    <citation type="submission" date="2018-02" db="EMBL/GenBank/DDBJ databases">
        <authorList>
            <person name="Clavel T."/>
            <person name="Strowig T."/>
        </authorList>
    </citation>
    <scope>NUCLEOTIDE SEQUENCE [LARGE SCALE GENOMIC DNA]</scope>
    <source>
        <strain evidence="9">DSM 100764</strain>
    </source>
</reference>
<keyword evidence="6 7" id="KW-0472">Membrane</keyword>
<dbReference type="GO" id="GO:0005886">
    <property type="term" value="C:plasma membrane"/>
    <property type="evidence" value="ECO:0007669"/>
    <property type="project" value="UniProtKB-SubCell"/>
</dbReference>
<evidence type="ECO:0000256" key="2">
    <source>
        <dbReference type="ARBA" id="ARBA00006679"/>
    </source>
</evidence>
<comment type="similarity">
    <text evidence="2">Belongs to the DoxX family.</text>
</comment>
<comment type="subcellular location">
    <subcellularLocation>
        <location evidence="1">Cell membrane</location>
        <topology evidence="1">Multi-pass membrane protein</topology>
    </subcellularLocation>
</comment>
<keyword evidence="9" id="KW-1185">Reference proteome</keyword>
<evidence type="ECO:0000256" key="3">
    <source>
        <dbReference type="ARBA" id="ARBA00022475"/>
    </source>
</evidence>
<dbReference type="PANTHER" id="PTHR33452:SF1">
    <property type="entry name" value="INNER MEMBRANE PROTEIN YPHA-RELATED"/>
    <property type="match status" value="1"/>
</dbReference>
<evidence type="ECO:0000313" key="9">
    <source>
        <dbReference type="Proteomes" id="UP000244925"/>
    </source>
</evidence>
<keyword evidence="3" id="KW-1003">Cell membrane</keyword>
<name>A0A2V1J1H3_9BACT</name>
<dbReference type="Proteomes" id="UP000244925">
    <property type="component" value="Unassembled WGS sequence"/>
</dbReference>
<evidence type="ECO:0000313" key="8">
    <source>
        <dbReference type="EMBL" id="PWB09341.1"/>
    </source>
</evidence>
<dbReference type="InterPro" id="IPR032808">
    <property type="entry name" value="DoxX"/>
</dbReference>
<keyword evidence="5 7" id="KW-1133">Transmembrane helix</keyword>
<feature type="transmembrane region" description="Helical" evidence="7">
    <location>
        <begin position="27"/>
        <end position="46"/>
    </location>
</feature>
<keyword evidence="4 7" id="KW-0812">Transmembrane</keyword>
<accession>A0A2V1J1H3</accession>
<proteinExistence type="inferred from homology"/>
<dbReference type="AlphaFoldDB" id="A0A2V1J1H3"/>
<evidence type="ECO:0000256" key="4">
    <source>
        <dbReference type="ARBA" id="ARBA00022692"/>
    </source>
</evidence>
<evidence type="ECO:0000256" key="1">
    <source>
        <dbReference type="ARBA" id="ARBA00004651"/>
    </source>
</evidence>
<evidence type="ECO:0000256" key="6">
    <source>
        <dbReference type="ARBA" id="ARBA00023136"/>
    </source>
</evidence>